<dbReference type="PROSITE" id="PS00676">
    <property type="entry name" value="SIGMA54_INTERACT_2"/>
    <property type="match status" value="1"/>
</dbReference>
<dbReference type="PANTHER" id="PTHR32071">
    <property type="entry name" value="TRANSCRIPTIONAL REGULATORY PROTEIN"/>
    <property type="match status" value="1"/>
</dbReference>
<dbReference type="Gene3D" id="3.30.450.20">
    <property type="entry name" value="PAS domain"/>
    <property type="match status" value="1"/>
</dbReference>
<dbReference type="InterPro" id="IPR002078">
    <property type="entry name" value="Sigma_54_int"/>
</dbReference>
<keyword evidence="9" id="KW-1185">Reference proteome</keyword>
<dbReference type="InterPro" id="IPR035965">
    <property type="entry name" value="PAS-like_dom_sf"/>
</dbReference>
<feature type="coiled-coil region" evidence="5">
    <location>
        <begin position="113"/>
        <end position="140"/>
    </location>
</feature>
<dbReference type="PROSITE" id="PS00675">
    <property type="entry name" value="SIGMA54_INTERACT_1"/>
    <property type="match status" value="1"/>
</dbReference>
<dbReference type="CDD" id="cd00009">
    <property type="entry name" value="AAA"/>
    <property type="match status" value="1"/>
</dbReference>
<evidence type="ECO:0000256" key="2">
    <source>
        <dbReference type="ARBA" id="ARBA00022840"/>
    </source>
</evidence>
<dbReference type="FunFam" id="3.40.50.300:FF:000006">
    <property type="entry name" value="DNA-binding transcriptional regulator NtrC"/>
    <property type="match status" value="1"/>
</dbReference>
<keyword evidence="4" id="KW-0804">Transcription</keyword>
<dbReference type="InterPro" id="IPR025943">
    <property type="entry name" value="Sigma_54_int_dom_ATP-bd_2"/>
</dbReference>
<dbReference type="InterPro" id="IPR027417">
    <property type="entry name" value="P-loop_NTPase"/>
</dbReference>
<dbReference type="InterPro" id="IPR058031">
    <property type="entry name" value="AAA_lid_NorR"/>
</dbReference>
<proteinExistence type="predicted"/>
<dbReference type="EMBL" id="FQZO01000004">
    <property type="protein sequence ID" value="SHJ34850.1"/>
    <property type="molecule type" value="Genomic_DNA"/>
</dbReference>
<evidence type="ECO:0000256" key="5">
    <source>
        <dbReference type="SAM" id="Coils"/>
    </source>
</evidence>
<keyword evidence="1" id="KW-0547">Nucleotide-binding</keyword>
<dbReference type="CDD" id="cd00130">
    <property type="entry name" value="PAS"/>
    <property type="match status" value="1"/>
</dbReference>
<accession>A0A1M6IK59</accession>
<feature type="domain" description="PAS" evidence="7">
    <location>
        <begin position="12"/>
        <end position="50"/>
    </location>
</feature>
<dbReference type="Pfam" id="PF13426">
    <property type="entry name" value="PAS_9"/>
    <property type="match status" value="1"/>
</dbReference>
<dbReference type="InterPro" id="IPR002197">
    <property type="entry name" value="HTH_Fis"/>
</dbReference>
<dbReference type="SMART" id="SM00382">
    <property type="entry name" value="AAA"/>
    <property type="match status" value="1"/>
</dbReference>
<name>A0A1M6IK59_9CLOT</name>
<evidence type="ECO:0000313" key="9">
    <source>
        <dbReference type="Proteomes" id="UP000184080"/>
    </source>
</evidence>
<organism evidence="8 9">
    <name type="scientific">Clostridium amylolyticum</name>
    <dbReference type="NCBI Taxonomy" id="1121298"/>
    <lineage>
        <taxon>Bacteria</taxon>
        <taxon>Bacillati</taxon>
        <taxon>Bacillota</taxon>
        <taxon>Clostridia</taxon>
        <taxon>Eubacteriales</taxon>
        <taxon>Clostridiaceae</taxon>
        <taxon>Clostridium</taxon>
    </lineage>
</organism>
<gene>
    <name evidence="8" type="ORF">SAMN05444401_2860</name>
</gene>
<dbReference type="PROSITE" id="PS50045">
    <property type="entry name" value="SIGMA54_INTERACT_4"/>
    <property type="match status" value="1"/>
</dbReference>
<sequence>MDTQFMSFCYDVFDKLPLAVNILDQDGKIIFINKTFCNFLGVTVGDSLGRLVTEVNSNSKFLDVLKSKQAEIACKHKFHNGKDAIVHRIPIFDDDGNVIGGFGMVLFDDVDKMQEVLDKFKAVDKELRLYKNEMARLNSAKYDLNDIIGESEQIINCKKKVKKMAKVNSNVLILGESGVGKELFAHSIHNQGPRKNNAFVSINCSAIPENLIESELFGYEEGSFTGAKRGGNIGKFQLAEGGTIFLDEIAEMPLHMQVKLLRVLQEKEVMPIGGKSPIPINVRVVCATCRNLEEMVAEGKFREDLYYRLNVLTLDIPPLRERAKDIPLLAERFLTSFYKETGMYRHIPKNIMEILIQYPWHGNVRELRNILEKICVNADDINITLSDLPPHIVNETLKKKYISTTEGGLNDILNKIEKEIIIEMLKECNYNKSEASKKLNIPRASLYRKIEEYGIELKM</sequence>
<dbReference type="InterPro" id="IPR000014">
    <property type="entry name" value="PAS"/>
</dbReference>
<dbReference type="InterPro" id="IPR003593">
    <property type="entry name" value="AAA+_ATPase"/>
</dbReference>
<keyword evidence="5" id="KW-0175">Coiled coil</keyword>
<dbReference type="SUPFAM" id="SSF46689">
    <property type="entry name" value="Homeodomain-like"/>
    <property type="match status" value="1"/>
</dbReference>
<dbReference type="STRING" id="1121298.SAMN05444401_2860"/>
<evidence type="ECO:0000313" key="8">
    <source>
        <dbReference type="EMBL" id="SHJ34850.1"/>
    </source>
</evidence>
<dbReference type="PANTHER" id="PTHR32071:SF57">
    <property type="entry name" value="C4-DICARBOXYLATE TRANSPORT TRANSCRIPTIONAL REGULATORY PROTEIN DCTD"/>
    <property type="match status" value="1"/>
</dbReference>
<dbReference type="AlphaFoldDB" id="A0A1M6IK59"/>
<dbReference type="Gene3D" id="3.40.50.300">
    <property type="entry name" value="P-loop containing nucleotide triphosphate hydrolases"/>
    <property type="match status" value="1"/>
</dbReference>
<dbReference type="SUPFAM" id="SSF55785">
    <property type="entry name" value="PYP-like sensor domain (PAS domain)"/>
    <property type="match status" value="1"/>
</dbReference>
<dbReference type="SUPFAM" id="SSF52540">
    <property type="entry name" value="P-loop containing nucleoside triphosphate hydrolases"/>
    <property type="match status" value="1"/>
</dbReference>
<keyword evidence="3" id="KW-0805">Transcription regulation</keyword>
<dbReference type="Gene3D" id="1.10.8.60">
    <property type="match status" value="1"/>
</dbReference>
<dbReference type="GO" id="GO:0005524">
    <property type="term" value="F:ATP binding"/>
    <property type="evidence" value="ECO:0007669"/>
    <property type="project" value="UniProtKB-KW"/>
</dbReference>
<dbReference type="Gene3D" id="1.10.10.60">
    <property type="entry name" value="Homeodomain-like"/>
    <property type="match status" value="1"/>
</dbReference>
<evidence type="ECO:0000259" key="7">
    <source>
        <dbReference type="PROSITE" id="PS50112"/>
    </source>
</evidence>
<dbReference type="SMART" id="SM00091">
    <property type="entry name" value="PAS"/>
    <property type="match status" value="1"/>
</dbReference>
<keyword evidence="8" id="KW-0238">DNA-binding</keyword>
<protein>
    <submittedName>
        <fullName evidence="8">Transcriptional regulator containing PAS, AAA-type ATPase, and DNA-binding Fis domains</fullName>
    </submittedName>
</protein>
<feature type="domain" description="Sigma-54 factor interaction" evidence="6">
    <location>
        <begin position="147"/>
        <end position="376"/>
    </location>
</feature>
<dbReference type="Pfam" id="PF00158">
    <property type="entry name" value="Sigma54_activat"/>
    <property type="match status" value="1"/>
</dbReference>
<evidence type="ECO:0000256" key="3">
    <source>
        <dbReference type="ARBA" id="ARBA00023015"/>
    </source>
</evidence>
<evidence type="ECO:0000256" key="4">
    <source>
        <dbReference type="ARBA" id="ARBA00023163"/>
    </source>
</evidence>
<dbReference type="Pfam" id="PF25601">
    <property type="entry name" value="AAA_lid_14"/>
    <property type="match status" value="1"/>
</dbReference>
<dbReference type="InterPro" id="IPR009057">
    <property type="entry name" value="Homeodomain-like_sf"/>
</dbReference>
<dbReference type="Pfam" id="PF02954">
    <property type="entry name" value="HTH_8"/>
    <property type="match status" value="1"/>
</dbReference>
<keyword evidence="2" id="KW-0067">ATP-binding</keyword>
<dbReference type="InterPro" id="IPR025662">
    <property type="entry name" value="Sigma_54_int_dom_ATP-bd_1"/>
</dbReference>
<evidence type="ECO:0000256" key="1">
    <source>
        <dbReference type="ARBA" id="ARBA00022741"/>
    </source>
</evidence>
<dbReference type="PROSITE" id="PS50112">
    <property type="entry name" value="PAS"/>
    <property type="match status" value="1"/>
</dbReference>
<reference evidence="8 9" key="1">
    <citation type="submission" date="2016-11" db="EMBL/GenBank/DDBJ databases">
        <authorList>
            <person name="Jaros S."/>
            <person name="Januszkiewicz K."/>
            <person name="Wedrychowicz H."/>
        </authorList>
    </citation>
    <scope>NUCLEOTIDE SEQUENCE [LARGE SCALE GENOMIC DNA]</scope>
    <source>
        <strain evidence="8 9">DSM 21864</strain>
    </source>
</reference>
<dbReference type="GO" id="GO:0043565">
    <property type="term" value="F:sequence-specific DNA binding"/>
    <property type="evidence" value="ECO:0007669"/>
    <property type="project" value="InterPro"/>
</dbReference>
<dbReference type="Proteomes" id="UP000184080">
    <property type="component" value="Unassembled WGS sequence"/>
</dbReference>
<evidence type="ECO:0000259" key="6">
    <source>
        <dbReference type="PROSITE" id="PS50045"/>
    </source>
</evidence>
<dbReference type="PRINTS" id="PR01590">
    <property type="entry name" value="HTHFIS"/>
</dbReference>
<dbReference type="GO" id="GO:0006355">
    <property type="term" value="P:regulation of DNA-templated transcription"/>
    <property type="evidence" value="ECO:0007669"/>
    <property type="project" value="InterPro"/>
</dbReference>